<comment type="caution">
    <text evidence="2">The sequence shown here is derived from an EMBL/GenBank/DDBJ whole genome shotgun (WGS) entry which is preliminary data.</text>
</comment>
<evidence type="ECO:0000256" key="1">
    <source>
        <dbReference type="SAM" id="MobiDB-lite"/>
    </source>
</evidence>
<feature type="compositionally biased region" description="Low complexity" evidence="1">
    <location>
        <begin position="41"/>
        <end position="59"/>
    </location>
</feature>
<keyword evidence="3" id="KW-1185">Reference proteome</keyword>
<dbReference type="RefSeq" id="WP_311702824.1">
    <property type="nucleotide sequence ID" value="NZ_JAVREL010000001.1"/>
</dbReference>
<protein>
    <submittedName>
        <fullName evidence="2">Gas vesicle protein GvpO</fullName>
    </submittedName>
</protein>
<accession>A0ABU2MIV9</accession>
<name>A0ABU2MIV9_9ACTN</name>
<reference evidence="3" key="1">
    <citation type="submission" date="2023-07" db="EMBL/GenBank/DDBJ databases">
        <title>30 novel species of actinomycetes from the DSMZ collection.</title>
        <authorList>
            <person name="Nouioui I."/>
        </authorList>
    </citation>
    <scope>NUCLEOTIDE SEQUENCE [LARGE SCALE GENOMIC DNA]</scope>
    <source>
        <strain evidence="3">DSM 44938</strain>
    </source>
</reference>
<feature type="region of interest" description="Disordered" evidence="1">
    <location>
        <begin position="22"/>
        <end position="59"/>
    </location>
</feature>
<evidence type="ECO:0000313" key="2">
    <source>
        <dbReference type="EMBL" id="MDT0341415.1"/>
    </source>
</evidence>
<organism evidence="2 3">
    <name type="scientific">Streptomyces litchfieldiae</name>
    <dbReference type="NCBI Taxonomy" id="3075543"/>
    <lineage>
        <taxon>Bacteria</taxon>
        <taxon>Bacillati</taxon>
        <taxon>Actinomycetota</taxon>
        <taxon>Actinomycetes</taxon>
        <taxon>Kitasatosporales</taxon>
        <taxon>Streptomycetaceae</taxon>
        <taxon>Streptomyces</taxon>
    </lineage>
</organism>
<dbReference type="Proteomes" id="UP001183246">
    <property type="component" value="Unassembled WGS sequence"/>
</dbReference>
<feature type="compositionally biased region" description="Polar residues" evidence="1">
    <location>
        <begin position="30"/>
        <end position="40"/>
    </location>
</feature>
<dbReference type="EMBL" id="JAVREL010000001">
    <property type="protein sequence ID" value="MDT0341415.1"/>
    <property type="molecule type" value="Genomic_DNA"/>
</dbReference>
<gene>
    <name evidence="2" type="primary">gvpO</name>
    <name evidence="2" type="ORF">RM590_01915</name>
</gene>
<sequence length="59" mass="6393">MTREENGWQVCVDVLEVPRIPDTPACWPPSWSNSTAETRSTPGAGRAAPRAAATTRNEP</sequence>
<proteinExistence type="predicted"/>
<evidence type="ECO:0000313" key="3">
    <source>
        <dbReference type="Proteomes" id="UP001183246"/>
    </source>
</evidence>